<dbReference type="InParanoid" id="A0A0L0HFJ5"/>
<evidence type="ECO:0000259" key="1">
    <source>
        <dbReference type="Pfam" id="PF17246"/>
    </source>
</evidence>
<dbReference type="VEuPathDB" id="FungiDB:SPPG_05065"/>
<dbReference type="PANTHER" id="PTHR36033:SF1">
    <property type="entry name" value="NUCLEIC ACID-BINDING PROTEINS SUPERFAMILY"/>
    <property type="match status" value="1"/>
</dbReference>
<keyword evidence="3" id="KW-1185">Reference proteome</keyword>
<organism evidence="2 3">
    <name type="scientific">Spizellomyces punctatus (strain DAOM BR117)</name>
    <dbReference type="NCBI Taxonomy" id="645134"/>
    <lineage>
        <taxon>Eukaryota</taxon>
        <taxon>Fungi</taxon>
        <taxon>Fungi incertae sedis</taxon>
        <taxon>Chytridiomycota</taxon>
        <taxon>Chytridiomycota incertae sedis</taxon>
        <taxon>Chytridiomycetes</taxon>
        <taxon>Spizellomycetales</taxon>
        <taxon>Spizellomycetaceae</taxon>
        <taxon>Spizellomyces</taxon>
    </lineage>
</organism>
<gene>
    <name evidence="2" type="ORF">SPPG_05065</name>
</gene>
<sequence length="141" mass="16054">MINDFEQAVTKLRKRLTERETRRQLQRLDQKDNVSKNGEQDSDVVPWSWVFTRLLVLLGQYPSGLTEAIVNAELEVQWDECSAEVRRGVSKRFETLDAFVDGKAVPPEAMFEVVTLKVQVLPGTRTHILSVGTLRVQSCPI</sequence>
<dbReference type="AlphaFoldDB" id="A0A0L0HFJ5"/>
<dbReference type="GeneID" id="27688476"/>
<dbReference type="Proteomes" id="UP000053201">
    <property type="component" value="Unassembled WGS sequence"/>
</dbReference>
<reference evidence="2 3" key="1">
    <citation type="submission" date="2009-08" db="EMBL/GenBank/DDBJ databases">
        <title>The Genome Sequence of Spizellomyces punctatus strain DAOM BR117.</title>
        <authorList>
            <consortium name="The Broad Institute Genome Sequencing Platform"/>
            <person name="Russ C."/>
            <person name="Cuomo C."/>
            <person name="Shea T."/>
            <person name="Young S.K."/>
            <person name="Zeng Q."/>
            <person name="Koehrsen M."/>
            <person name="Haas B."/>
            <person name="Borodovsky M."/>
            <person name="Guigo R."/>
            <person name="Alvarado L."/>
            <person name="Berlin A."/>
            <person name="Bochicchio J."/>
            <person name="Borenstein D."/>
            <person name="Chapman S."/>
            <person name="Chen Z."/>
            <person name="Engels R."/>
            <person name="Freedman E."/>
            <person name="Gellesch M."/>
            <person name="Goldberg J."/>
            <person name="Griggs A."/>
            <person name="Gujja S."/>
            <person name="Heiman D."/>
            <person name="Hepburn T."/>
            <person name="Howarth C."/>
            <person name="Jen D."/>
            <person name="Larson L."/>
            <person name="Lewis B."/>
            <person name="Mehta T."/>
            <person name="Park D."/>
            <person name="Pearson M."/>
            <person name="Roberts A."/>
            <person name="Saif S."/>
            <person name="Shenoy N."/>
            <person name="Sisk P."/>
            <person name="Stolte C."/>
            <person name="Sykes S."/>
            <person name="Thomson T."/>
            <person name="Walk T."/>
            <person name="White J."/>
            <person name="Yandava C."/>
            <person name="Burger G."/>
            <person name="Gray M.W."/>
            <person name="Holland P.W.H."/>
            <person name="King N."/>
            <person name="Lang F.B.F."/>
            <person name="Roger A.J."/>
            <person name="Ruiz-Trillo I."/>
            <person name="Lander E."/>
            <person name="Nusbaum C."/>
        </authorList>
    </citation>
    <scope>NUCLEOTIDE SEQUENCE [LARGE SCALE GENOMIC DNA]</scope>
    <source>
        <strain evidence="2 3">DAOM BR117</strain>
    </source>
</reference>
<accession>A0A0L0HFJ5</accession>
<dbReference type="PANTHER" id="PTHR36033">
    <property type="entry name" value="NUCLEIC ACID-BINDING PROTEINS SUPERFAMILY"/>
    <property type="match status" value="1"/>
</dbReference>
<evidence type="ECO:0000313" key="3">
    <source>
        <dbReference type="Proteomes" id="UP000053201"/>
    </source>
</evidence>
<dbReference type="EMBL" id="KQ257457">
    <property type="protein sequence ID" value="KNC99684.1"/>
    <property type="molecule type" value="Genomic_DNA"/>
</dbReference>
<dbReference type="Pfam" id="PF17246">
    <property type="entry name" value="CDC24_OB1"/>
    <property type="match status" value="1"/>
</dbReference>
<protein>
    <recommendedName>
        <fullName evidence="1">Cell division control protein 24 OB domain-containing protein</fullName>
    </recommendedName>
</protein>
<name>A0A0L0HFJ5_SPIPD</name>
<dbReference type="RefSeq" id="XP_016607724.1">
    <property type="nucleotide sequence ID" value="XM_016753299.1"/>
</dbReference>
<evidence type="ECO:0000313" key="2">
    <source>
        <dbReference type="EMBL" id="KNC99684.1"/>
    </source>
</evidence>
<proteinExistence type="predicted"/>
<dbReference type="InterPro" id="IPR035201">
    <property type="entry name" value="Cdc24_OB1"/>
</dbReference>
<dbReference type="OrthoDB" id="5594661at2759"/>
<feature type="domain" description="Cell division control protein 24 OB" evidence="1">
    <location>
        <begin position="20"/>
        <end position="124"/>
    </location>
</feature>